<comment type="caution">
    <text evidence="6">The sequence shown here is derived from an EMBL/GenBank/DDBJ whole genome shotgun (WGS) entry which is preliminary data.</text>
</comment>
<protein>
    <submittedName>
        <fullName evidence="6">Nucleoside deaminase</fullName>
    </submittedName>
</protein>
<reference evidence="6" key="1">
    <citation type="journal article" date="2020" name="mSystems">
        <title>Genome- and Community-Level Interaction Insights into Carbon Utilization and Element Cycling Functions of Hydrothermarchaeota in Hydrothermal Sediment.</title>
        <authorList>
            <person name="Zhou Z."/>
            <person name="Liu Y."/>
            <person name="Xu W."/>
            <person name="Pan J."/>
            <person name="Luo Z.H."/>
            <person name="Li M."/>
        </authorList>
    </citation>
    <scope>NUCLEOTIDE SEQUENCE [LARGE SCALE GENOMIC DNA]</scope>
    <source>
        <strain evidence="6">SpSt-339</strain>
    </source>
</reference>
<dbReference type="AlphaFoldDB" id="A0A7C2JXT6"/>
<dbReference type="PANTHER" id="PTHR11079">
    <property type="entry name" value="CYTOSINE DEAMINASE FAMILY MEMBER"/>
    <property type="match status" value="1"/>
</dbReference>
<gene>
    <name evidence="6" type="ORF">ENQ76_03535</name>
</gene>
<dbReference type="EMBL" id="DSOK01000112">
    <property type="protein sequence ID" value="HEN14525.1"/>
    <property type="molecule type" value="Genomic_DNA"/>
</dbReference>
<organism evidence="6">
    <name type="scientific">Schlesneria paludicola</name>
    <dbReference type="NCBI Taxonomy" id="360056"/>
    <lineage>
        <taxon>Bacteria</taxon>
        <taxon>Pseudomonadati</taxon>
        <taxon>Planctomycetota</taxon>
        <taxon>Planctomycetia</taxon>
        <taxon>Planctomycetales</taxon>
        <taxon>Planctomycetaceae</taxon>
        <taxon>Schlesneria</taxon>
    </lineage>
</organism>
<dbReference type="InterPro" id="IPR002125">
    <property type="entry name" value="CMP_dCMP_dom"/>
</dbReference>
<evidence type="ECO:0000256" key="3">
    <source>
        <dbReference type="ARBA" id="ARBA00022801"/>
    </source>
</evidence>
<feature type="domain" description="CMP/dCMP-type deaminase" evidence="5">
    <location>
        <begin position="1"/>
        <end position="131"/>
    </location>
</feature>
<evidence type="ECO:0000256" key="1">
    <source>
        <dbReference type="ARBA" id="ARBA00006576"/>
    </source>
</evidence>
<dbReference type="SUPFAM" id="SSF53927">
    <property type="entry name" value="Cytidine deaminase-like"/>
    <property type="match status" value="1"/>
</dbReference>
<dbReference type="CDD" id="cd01285">
    <property type="entry name" value="nucleoside_deaminase"/>
    <property type="match status" value="1"/>
</dbReference>
<accession>A0A7C2JXT6</accession>
<evidence type="ECO:0000256" key="2">
    <source>
        <dbReference type="ARBA" id="ARBA00022723"/>
    </source>
</evidence>
<dbReference type="InterPro" id="IPR016192">
    <property type="entry name" value="APOBEC/CMP_deaminase_Zn-bd"/>
</dbReference>
<proteinExistence type="inferred from homology"/>
<sequence length="155" mass="16801">MNPDFLREAIRLSRESAMALRGGPFGAVVVQNGAIVGRGWNQVTATNDPTAHAEVVAIRAACAHLQRFSLAGCEIYCSCEPCPMCLAAIYWSRLDRIVYAATSADAAAAGFDDRAIYDELVGLPRDRSIPAEQALRDEAEVVLVAWQQSPGRICY</sequence>
<dbReference type="Pfam" id="PF00383">
    <property type="entry name" value="dCMP_cyt_deam_1"/>
    <property type="match status" value="1"/>
</dbReference>
<dbReference type="Gene3D" id="3.40.140.10">
    <property type="entry name" value="Cytidine Deaminase, domain 2"/>
    <property type="match status" value="1"/>
</dbReference>
<keyword evidence="2" id="KW-0479">Metal-binding</keyword>
<keyword evidence="3" id="KW-0378">Hydrolase</keyword>
<keyword evidence="4" id="KW-0862">Zinc</keyword>
<evidence type="ECO:0000313" key="6">
    <source>
        <dbReference type="EMBL" id="HEN14525.1"/>
    </source>
</evidence>
<evidence type="ECO:0000256" key="4">
    <source>
        <dbReference type="ARBA" id="ARBA00022833"/>
    </source>
</evidence>
<dbReference type="PROSITE" id="PS51747">
    <property type="entry name" value="CYT_DCMP_DEAMINASES_2"/>
    <property type="match status" value="1"/>
</dbReference>
<dbReference type="GO" id="GO:0047974">
    <property type="term" value="F:guanosine deaminase activity"/>
    <property type="evidence" value="ECO:0007669"/>
    <property type="project" value="TreeGrafter"/>
</dbReference>
<dbReference type="GO" id="GO:0006152">
    <property type="term" value="P:purine nucleoside catabolic process"/>
    <property type="evidence" value="ECO:0007669"/>
    <property type="project" value="TreeGrafter"/>
</dbReference>
<comment type="similarity">
    <text evidence="1">Belongs to the cytidine and deoxycytidylate deaminase family.</text>
</comment>
<dbReference type="GO" id="GO:0008270">
    <property type="term" value="F:zinc ion binding"/>
    <property type="evidence" value="ECO:0007669"/>
    <property type="project" value="InterPro"/>
</dbReference>
<dbReference type="InterPro" id="IPR016193">
    <property type="entry name" value="Cytidine_deaminase-like"/>
</dbReference>
<evidence type="ECO:0000259" key="5">
    <source>
        <dbReference type="PROSITE" id="PS51747"/>
    </source>
</evidence>
<name>A0A7C2JXT6_9PLAN</name>
<dbReference type="PANTHER" id="PTHR11079:SF161">
    <property type="entry name" value="CMP_DCMP-TYPE DEAMINASE DOMAIN-CONTAINING PROTEIN"/>
    <property type="match status" value="1"/>
</dbReference>
<dbReference type="PROSITE" id="PS00903">
    <property type="entry name" value="CYT_DCMP_DEAMINASES_1"/>
    <property type="match status" value="1"/>
</dbReference>
<dbReference type="FunFam" id="3.40.140.10:FF:000011">
    <property type="entry name" value="tRNA-specific adenosine deaminase"/>
    <property type="match status" value="1"/>
</dbReference>